<dbReference type="KEGG" id="sky:D0C37_20490"/>
<dbReference type="SUPFAM" id="SSF81606">
    <property type="entry name" value="PP2C-like"/>
    <property type="match status" value="1"/>
</dbReference>
<dbReference type="GeneID" id="300116531"/>
<dbReference type="EMBL" id="CP031742">
    <property type="protein sequence ID" value="AXQ56739.1"/>
    <property type="molecule type" value="Genomic_DNA"/>
</dbReference>
<dbReference type="InterPro" id="IPR001932">
    <property type="entry name" value="PPM-type_phosphatase-like_dom"/>
</dbReference>
<accession>A0A385DFH9</accession>
<dbReference type="PANTHER" id="PTHR43156:SF2">
    <property type="entry name" value="STAGE II SPORULATION PROTEIN E"/>
    <property type="match status" value="1"/>
</dbReference>
<feature type="transmembrane region" description="Helical" evidence="2">
    <location>
        <begin position="40"/>
        <end position="59"/>
    </location>
</feature>
<proteinExistence type="predicted"/>
<gene>
    <name evidence="4" type="ORF">D0C37_20490</name>
</gene>
<organism evidence="4 5">
    <name type="scientific">Streptomyces koyangensis</name>
    <dbReference type="NCBI Taxonomy" id="188770"/>
    <lineage>
        <taxon>Bacteria</taxon>
        <taxon>Bacillati</taxon>
        <taxon>Actinomycetota</taxon>
        <taxon>Actinomycetes</taxon>
        <taxon>Kitasatosporales</taxon>
        <taxon>Streptomycetaceae</taxon>
        <taxon>Streptomyces</taxon>
        <taxon>Streptomyces aurantiacus group</taxon>
    </lineage>
</organism>
<sequence>MVTLRGMDEGSSAGEVRAAGAVRRFSGGVRGPWLLRVERWGWVVPAVFLVVVGVVACWVRRTDEVENWLLMVPLLAAALCSPRVTALYGVLALLLNRLFTVVAPGPNLRVENFLLDVCVVTLAVLVAVLRSRTRDYVVRLQTAVLAAREVVVRPIPRGWGGVESAISYLPADTEARMGGDFYDVLTTPHGARIVLGDVQGKGVASLSTAGAVVGAFREAGYHERDMAVVAARVEDGLRRHNALLTAVDPGHEPRFVTAVVIGFLGDGRHAEVVNFGHEGPLVLGPDGVRHLPEGQNPPLGLAELTGSGPARVSRVPLARGETVLLVTDGVTEARDLQGEFFPFAAWARDLVASDAGRRTTAPGALLDRLVGDLADHTAGHLTDDATLLAVRRTA</sequence>
<dbReference type="Pfam" id="PF07228">
    <property type="entry name" value="SpoIIE"/>
    <property type="match status" value="1"/>
</dbReference>
<evidence type="ECO:0000313" key="5">
    <source>
        <dbReference type="Proteomes" id="UP000259636"/>
    </source>
</evidence>
<protein>
    <submittedName>
        <fullName evidence="4">Serine/threonine-protein phosphatase</fullName>
    </submittedName>
</protein>
<evidence type="ECO:0000259" key="3">
    <source>
        <dbReference type="SMART" id="SM00331"/>
    </source>
</evidence>
<feature type="transmembrane region" description="Helical" evidence="2">
    <location>
        <begin position="113"/>
        <end position="129"/>
    </location>
</feature>
<feature type="domain" description="PPM-type phosphatase" evidence="3">
    <location>
        <begin position="162"/>
        <end position="392"/>
    </location>
</feature>
<keyword evidence="1" id="KW-0378">Hydrolase</keyword>
<dbReference type="AlphaFoldDB" id="A0A385DFH9"/>
<keyword evidence="2" id="KW-0472">Membrane</keyword>
<keyword evidence="2" id="KW-1133">Transmembrane helix</keyword>
<dbReference type="InterPro" id="IPR052016">
    <property type="entry name" value="Bact_Sigma-Reg"/>
</dbReference>
<dbReference type="Gene3D" id="3.60.40.10">
    <property type="entry name" value="PPM-type phosphatase domain"/>
    <property type="match status" value="1"/>
</dbReference>
<dbReference type="InterPro" id="IPR036457">
    <property type="entry name" value="PPM-type-like_dom_sf"/>
</dbReference>
<dbReference type="PANTHER" id="PTHR43156">
    <property type="entry name" value="STAGE II SPORULATION PROTEIN E-RELATED"/>
    <property type="match status" value="1"/>
</dbReference>
<dbReference type="Proteomes" id="UP000259636">
    <property type="component" value="Chromosome"/>
</dbReference>
<dbReference type="SMART" id="SM00331">
    <property type="entry name" value="PP2C_SIG"/>
    <property type="match status" value="1"/>
</dbReference>
<feature type="transmembrane region" description="Helical" evidence="2">
    <location>
        <begin position="68"/>
        <end position="93"/>
    </location>
</feature>
<keyword evidence="2" id="KW-0812">Transmembrane</keyword>
<dbReference type="RefSeq" id="WP_117349975.1">
    <property type="nucleotide sequence ID" value="NZ_CP031742.1"/>
</dbReference>
<reference evidence="4 5" key="1">
    <citation type="submission" date="2018-08" db="EMBL/GenBank/DDBJ databases">
        <authorList>
            <person name="Ferrada E.E."/>
            <person name="Latorre B.A."/>
        </authorList>
    </citation>
    <scope>NUCLEOTIDE SEQUENCE [LARGE SCALE GENOMIC DNA]</scope>
    <source>
        <strain evidence="4 5">VK-A60T</strain>
    </source>
</reference>
<evidence type="ECO:0000256" key="2">
    <source>
        <dbReference type="SAM" id="Phobius"/>
    </source>
</evidence>
<name>A0A385DFH9_9ACTN</name>
<evidence type="ECO:0000256" key="1">
    <source>
        <dbReference type="ARBA" id="ARBA00022801"/>
    </source>
</evidence>
<dbReference type="GO" id="GO:0016791">
    <property type="term" value="F:phosphatase activity"/>
    <property type="evidence" value="ECO:0007669"/>
    <property type="project" value="TreeGrafter"/>
</dbReference>
<evidence type="ECO:0000313" key="4">
    <source>
        <dbReference type="EMBL" id="AXQ56739.1"/>
    </source>
</evidence>